<keyword evidence="16" id="KW-0479">Metal-binding</keyword>
<dbReference type="InterPro" id="IPR050499">
    <property type="entry name" value="PEP-utilizing_PTS_enzyme"/>
</dbReference>
<dbReference type="InterPro" id="IPR001020">
    <property type="entry name" value="PTS_HPr_His_P_site"/>
</dbReference>
<comment type="function">
    <text evidence="5">General (non sugar-specific) component of the phosphoenolpyruvate-dependent sugar phosphotransferase system (sugar PTS). This major carbohydrate active-transport system catalyzes the phosphorylation of incoming sugar substrates concomitantly with their translocation across the cell membrane. The phosphoryl group from phosphoenolpyruvate (PEP) is transferred to the phosphoryl carrier protein HPr by enzyme I. Phospho-HPr then transfers it to the PTS EIIA domain.</text>
</comment>
<dbReference type="NCBIfam" id="TIGR01417">
    <property type="entry name" value="PTS_I_fam"/>
    <property type="match status" value="1"/>
</dbReference>
<evidence type="ECO:0000256" key="17">
    <source>
        <dbReference type="ARBA" id="ARBA00022777"/>
    </source>
</evidence>
<reference evidence="23 24" key="1">
    <citation type="journal article" date="2019" name="Int. J. Syst. Evol. Microbiol.">
        <title>The Global Catalogue of Microorganisms (GCM) 10K type strain sequencing project: providing services to taxonomists for standard genome sequencing and annotation.</title>
        <authorList>
            <consortium name="The Broad Institute Genomics Platform"/>
            <consortium name="The Broad Institute Genome Sequencing Center for Infectious Disease"/>
            <person name="Wu L."/>
            <person name="Ma J."/>
        </authorList>
    </citation>
    <scope>NUCLEOTIDE SEQUENCE [LARGE SCALE GENOMIC DNA]</scope>
    <source>
        <strain evidence="23 24">JCM 16009</strain>
    </source>
</reference>
<comment type="similarity">
    <text evidence="7">Belongs to the PEP-utilizing enzyme family.</text>
</comment>
<comment type="subunit">
    <text evidence="19">Homodimer. The dihydroxyacetone kinase complex is composed of a homodimer of DhaM, a homodimer of DhaK and the subunit DhaL.</text>
</comment>
<dbReference type="Proteomes" id="UP001500449">
    <property type="component" value="Unassembled WGS sequence"/>
</dbReference>
<keyword evidence="12" id="KW-0963">Cytoplasm</keyword>
<dbReference type="Gene3D" id="3.30.1340.10">
    <property type="entry name" value="HPr-like"/>
    <property type="match status" value="1"/>
</dbReference>
<dbReference type="Pfam" id="PF05524">
    <property type="entry name" value="PEP-utilisers_N"/>
    <property type="match status" value="1"/>
</dbReference>
<comment type="function">
    <text evidence="4">Component of the dihydroxyacetone kinase complex, which is responsible for the phosphoenolpyruvate (PEP)-dependent phosphorylation of dihydroxyacetone. DhaM serves as the phosphoryl donor. Is phosphorylated by phosphoenolpyruvate in an EI- and HPr-dependent reaction, and a phosphorelay system on histidine residues finally leads to phosphoryl transfer to DhaL and dihydroxyacetone.</text>
</comment>
<evidence type="ECO:0000256" key="1">
    <source>
        <dbReference type="ARBA" id="ARBA00000683"/>
    </source>
</evidence>
<dbReference type="InterPro" id="IPR036662">
    <property type="entry name" value="PTS_EIIA_man-typ_sf"/>
</dbReference>
<keyword evidence="24" id="KW-1185">Reference proteome</keyword>
<proteinExistence type="inferred from homology"/>
<evidence type="ECO:0000256" key="11">
    <source>
        <dbReference type="ARBA" id="ARBA00022448"/>
    </source>
</evidence>
<dbReference type="Pfam" id="PF03610">
    <property type="entry name" value="EIIA-man"/>
    <property type="match status" value="1"/>
</dbReference>
<gene>
    <name evidence="23" type="ORF">GCM10009836_30390</name>
</gene>
<dbReference type="SUPFAM" id="SSF52009">
    <property type="entry name" value="Phosphohistidine domain"/>
    <property type="match status" value="1"/>
</dbReference>
<comment type="catalytic activity">
    <reaction evidence="2">
        <text>dihydroxyacetone + phosphoenolpyruvate = dihydroxyacetone phosphate + pyruvate</text>
        <dbReference type="Rhea" id="RHEA:18381"/>
        <dbReference type="ChEBI" id="CHEBI:15361"/>
        <dbReference type="ChEBI" id="CHEBI:16016"/>
        <dbReference type="ChEBI" id="CHEBI:57642"/>
        <dbReference type="ChEBI" id="CHEBI:58702"/>
        <dbReference type="EC" id="2.7.1.121"/>
    </reaction>
</comment>
<dbReference type="InterPro" id="IPR008731">
    <property type="entry name" value="PTS_EIN"/>
</dbReference>
<dbReference type="PANTHER" id="PTHR46244">
    <property type="entry name" value="PHOSPHOENOLPYRUVATE-PROTEIN PHOSPHOTRANSFERASE"/>
    <property type="match status" value="1"/>
</dbReference>
<dbReference type="PROSITE" id="PS51350">
    <property type="entry name" value="PTS_HPR_DOM"/>
    <property type="match status" value="1"/>
</dbReference>
<dbReference type="PRINTS" id="PR00107">
    <property type="entry name" value="PHOSPHOCPHPR"/>
</dbReference>
<feature type="compositionally biased region" description="Polar residues" evidence="20">
    <location>
        <begin position="303"/>
        <end position="312"/>
    </location>
</feature>
<evidence type="ECO:0000313" key="23">
    <source>
        <dbReference type="EMBL" id="GAA1848584.1"/>
    </source>
</evidence>
<keyword evidence="14" id="KW-0808">Transferase</keyword>
<name>A0ABN2N1M4_9PSEU</name>
<keyword evidence="18" id="KW-0460">Magnesium</keyword>
<dbReference type="SUPFAM" id="SSF53062">
    <property type="entry name" value="PTS system fructose IIA component-like"/>
    <property type="match status" value="1"/>
</dbReference>
<dbReference type="InterPro" id="IPR008279">
    <property type="entry name" value="PEP-util_enz_mobile_dom"/>
</dbReference>
<evidence type="ECO:0000256" key="2">
    <source>
        <dbReference type="ARBA" id="ARBA00001113"/>
    </source>
</evidence>
<feature type="region of interest" description="Disordered" evidence="20">
    <location>
        <begin position="259"/>
        <end position="385"/>
    </location>
</feature>
<keyword evidence="17" id="KW-0418">Kinase</keyword>
<comment type="subcellular location">
    <subcellularLocation>
        <location evidence="6">Cytoplasm</location>
    </subcellularLocation>
</comment>
<dbReference type="InterPro" id="IPR040442">
    <property type="entry name" value="Pyrv_kinase-like_dom_sf"/>
</dbReference>
<dbReference type="SUPFAM" id="SSF55594">
    <property type="entry name" value="HPr-like"/>
    <property type="match status" value="1"/>
</dbReference>
<accession>A0ABN2N1M4</accession>
<dbReference type="InterPro" id="IPR023151">
    <property type="entry name" value="PEP_util_CS"/>
</dbReference>
<dbReference type="InterPro" id="IPR035895">
    <property type="entry name" value="HPr-like_sf"/>
</dbReference>
<dbReference type="SUPFAM" id="SSF51621">
    <property type="entry name" value="Phosphoenolpyruvate/pyruvate domain"/>
    <property type="match status" value="1"/>
</dbReference>
<dbReference type="NCBIfam" id="TIGR01003">
    <property type="entry name" value="PTS_HPr_family"/>
    <property type="match status" value="1"/>
</dbReference>
<dbReference type="Gene3D" id="3.20.20.60">
    <property type="entry name" value="Phosphoenolpyruvate-binding domains"/>
    <property type="match status" value="1"/>
</dbReference>
<dbReference type="EC" id="2.7.3.9" evidence="9"/>
<keyword evidence="11" id="KW-0813">Transport</keyword>
<dbReference type="InterPro" id="IPR000032">
    <property type="entry name" value="HPr-like"/>
</dbReference>
<evidence type="ECO:0000256" key="5">
    <source>
        <dbReference type="ARBA" id="ARBA00003681"/>
    </source>
</evidence>
<evidence type="ECO:0000256" key="8">
    <source>
        <dbReference type="ARBA" id="ARBA00012095"/>
    </source>
</evidence>
<dbReference type="InterPro" id="IPR036637">
    <property type="entry name" value="Phosphohistidine_dom_sf"/>
</dbReference>
<dbReference type="PROSITE" id="PS00369">
    <property type="entry name" value="PTS_HPR_HIS"/>
    <property type="match status" value="1"/>
</dbReference>
<feature type="domain" description="HPr" evidence="22">
    <location>
        <begin position="168"/>
        <end position="258"/>
    </location>
</feature>
<evidence type="ECO:0000259" key="21">
    <source>
        <dbReference type="PROSITE" id="PS51096"/>
    </source>
</evidence>
<organism evidence="23 24">
    <name type="scientific">Pseudonocardia ailaonensis</name>
    <dbReference type="NCBI Taxonomy" id="367279"/>
    <lineage>
        <taxon>Bacteria</taxon>
        <taxon>Bacillati</taxon>
        <taxon>Actinomycetota</taxon>
        <taxon>Actinomycetes</taxon>
        <taxon>Pseudonocardiales</taxon>
        <taxon>Pseudonocardiaceae</taxon>
        <taxon>Pseudonocardia</taxon>
    </lineage>
</organism>
<dbReference type="Pfam" id="PF02896">
    <property type="entry name" value="PEP-utilizers_C"/>
    <property type="match status" value="1"/>
</dbReference>
<keyword evidence="15" id="KW-0598">Phosphotransferase system</keyword>
<evidence type="ECO:0000256" key="15">
    <source>
        <dbReference type="ARBA" id="ARBA00022683"/>
    </source>
</evidence>
<dbReference type="EMBL" id="BAAAQK010000007">
    <property type="protein sequence ID" value="GAA1848584.1"/>
    <property type="molecule type" value="Genomic_DNA"/>
</dbReference>
<protein>
    <recommendedName>
        <fullName evidence="10">Phosphocarrier protein HPr</fullName>
        <ecNumber evidence="8">2.7.1.121</ecNumber>
        <ecNumber evidence="9">2.7.3.9</ecNumber>
    </recommendedName>
</protein>
<feature type="compositionally biased region" description="Low complexity" evidence="20">
    <location>
        <begin position="346"/>
        <end position="365"/>
    </location>
</feature>
<dbReference type="PROSITE" id="PS00742">
    <property type="entry name" value="PEP_ENZYMES_2"/>
    <property type="match status" value="1"/>
</dbReference>
<feature type="domain" description="PTS EIIA type-4" evidence="21">
    <location>
        <begin position="10"/>
        <end position="157"/>
    </location>
</feature>
<dbReference type="Pfam" id="PF00381">
    <property type="entry name" value="PTS-HPr"/>
    <property type="match status" value="1"/>
</dbReference>
<evidence type="ECO:0000256" key="18">
    <source>
        <dbReference type="ARBA" id="ARBA00022842"/>
    </source>
</evidence>
<dbReference type="InterPro" id="IPR004701">
    <property type="entry name" value="PTS_EIIA_man-typ"/>
</dbReference>
<evidence type="ECO:0000313" key="24">
    <source>
        <dbReference type="Proteomes" id="UP001500449"/>
    </source>
</evidence>
<evidence type="ECO:0000256" key="7">
    <source>
        <dbReference type="ARBA" id="ARBA00007837"/>
    </source>
</evidence>
<evidence type="ECO:0000256" key="14">
    <source>
        <dbReference type="ARBA" id="ARBA00022679"/>
    </source>
</evidence>
<dbReference type="CDD" id="cd00367">
    <property type="entry name" value="PTS-HPr_like"/>
    <property type="match status" value="1"/>
</dbReference>
<dbReference type="NCBIfam" id="TIGR02364">
    <property type="entry name" value="dha_pts"/>
    <property type="match status" value="1"/>
</dbReference>
<dbReference type="InterPro" id="IPR000121">
    <property type="entry name" value="PEP_util_C"/>
</dbReference>
<dbReference type="SUPFAM" id="SSF47831">
    <property type="entry name" value="Enzyme I of the PEP:sugar phosphotransferase system HPr-binding (sub)domain"/>
    <property type="match status" value="1"/>
</dbReference>
<dbReference type="PRINTS" id="PR01736">
    <property type="entry name" value="PHPHTRNFRASE"/>
</dbReference>
<dbReference type="RefSeq" id="WP_344416924.1">
    <property type="nucleotide sequence ID" value="NZ_BAAAQK010000007.1"/>
</dbReference>
<dbReference type="InterPro" id="IPR006318">
    <property type="entry name" value="PTS_EI-like"/>
</dbReference>
<dbReference type="PROSITE" id="PS51096">
    <property type="entry name" value="PTS_EIIA_TYPE_4"/>
    <property type="match status" value="1"/>
</dbReference>
<dbReference type="Gene3D" id="3.50.30.10">
    <property type="entry name" value="Phosphohistidine domain"/>
    <property type="match status" value="1"/>
</dbReference>
<evidence type="ECO:0000256" key="9">
    <source>
        <dbReference type="ARBA" id="ARBA00012232"/>
    </source>
</evidence>
<keyword evidence="13" id="KW-0762">Sugar transport</keyword>
<evidence type="ECO:0000256" key="19">
    <source>
        <dbReference type="ARBA" id="ARBA00046577"/>
    </source>
</evidence>
<comment type="catalytic activity">
    <reaction evidence="1">
        <text>L-histidyl-[protein] + phosphoenolpyruvate = N(pros)-phospho-L-histidyl-[protein] + pyruvate</text>
        <dbReference type="Rhea" id="RHEA:23880"/>
        <dbReference type="Rhea" id="RHEA-COMP:9745"/>
        <dbReference type="Rhea" id="RHEA-COMP:9746"/>
        <dbReference type="ChEBI" id="CHEBI:15361"/>
        <dbReference type="ChEBI" id="CHEBI:29979"/>
        <dbReference type="ChEBI" id="CHEBI:58702"/>
        <dbReference type="ChEBI" id="CHEBI:64837"/>
        <dbReference type="EC" id="2.7.3.9"/>
    </reaction>
</comment>
<evidence type="ECO:0000256" key="12">
    <source>
        <dbReference type="ARBA" id="ARBA00022490"/>
    </source>
</evidence>
<evidence type="ECO:0000256" key="3">
    <source>
        <dbReference type="ARBA" id="ARBA00001946"/>
    </source>
</evidence>
<feature type="compositionally biased region" description="Low complexity" evidence="20">
    <location>
        <begin position="314"/>
        <end position="338"/>
    </location>
</feature>
<sequence length="934" mass="94343">MGEATGGTTPVGLVVVSHSRALGEAATALAREMLHGPAGDAVRIEVAAGLDETTFGTDATAIAEALTRADSPAGVVVLMDLGSAILSAELALEFVDDGLRERVLLCPGPLVEGLVAAAVAAAGGADRATVAAEATAGAAAKLDQLGGGPAESGREPVENRPIAFPIVDERAVFTVTPVHGLHARPAALLVQAVAGFDAGVELRDLSTGRGPVPAGSLTRVTALGATRGHEIEVSATGPEARAAVDAVLALAARGFGEGPGPAATLPPRAALPPGAAPTAAPGPTAGGTAPAGPSAPTGRPSLDRTTATSPTAVSGPAAVSGPTGASGSTAATRSSAAPGPTPASGPTPAATGPATPPGAASPMTPRVEGARTGASAHPASPGIALGPALVEQPLDLRLAADEPAEHPDTEQDRLDRALMRVREEIRGLRDRTPGPEAAIFDAHLLLADDPAVLDVARARIADGESATAAWRHAVRAAEEELAAAPGEYLRERAADVRAVGDQVLRTILDLDTGSCEVPEPVELSAEQLRPVVLVADDLTPARAADLDPTVYAGVVLAGGSATSHAAILLRAKGIPAVVGAGRQVLDLPFRTEIALDGTTGRLEIDPPADTREELAVLRDRRRTREAAARDRLHEPAHTRDGTSVLVGVNLGAEPDPAPGADLAGLVRTEFLFLDRATAPDVDEQEAAYRAVADALGGRRIVLRTLDVGGDKPLPYVPVAPEANPFLGLRGLRLALRRPDLLADQLRAIVRTAHATPVGVLFPMVSVPAELRAALAALDEAIAAEGGTRPDGLEVGIMVEVPAAALKAAAFAPHVDFLSIGTNDLTQYALAAERGAPEVAALADPLDPGVLRLIDATCRGAGNALVAVCGELAADPRAAALLVGLGVRELSVAPPAIALVKQAVRETDREQAAELAARALVAEDAAAVRALLPDA</sequence>
<evidence type="ECO:0000256" key="10">
    <source>
        <dbReference type="ARBA" id="ARBA00020422"/>
    </source>
</evidence>
<dbReference type="Pfam" id="PF00391">
    <property type="entry name" value="PEP-utilizers"/>
    <property type="match status" value="1"/>
</dbReference>
<dbReference type="EC" id="2.7.1.121" evidence="8"/>
<dbReference type="Gene3D" id="3.40.50.510">
    <property type="entry name" value="Phosphotransferase system, mannose-type IIA component"/>
    <property type="match status" value="1"/>
</dbReference>
<comment type="cofactor">
    <cofactor evidence="3">
        <name>Mg(2+)</name>
        <dbReference type="ChEBI" id="CHEBI:18420"/>
    </cofactor>
</comment>
<evidence type="ECO:0000256" key="13">
    <source>
        <dbReference type="ARBA" id="ARBA00022597"/>
    </source>
</evidence>
<comment type="caution">
    <text evidence="23">The sequence shown here is derived from an EMBL/GenBank/DDBJ whole genome shotgun (WGS) entry which is preliminary data.</text>
</comment>
<evidence type="ECO:0000256" key="6">
    <source>
        <dbReference type="ARBA" id="ARBA00004496"/>
    </source>
</evidence>
<evidence type="ECO:0000256" key="4">
    <source>
        <dbReference type="ARBA" id="ARBA00002788"/>
    </source>
</evidence>
<evidence type="ECO:0000256" key="20">
    <source>
        <dbReference type="SAM" id="MobiDB-lite"/>
    </source>
</evidence>
<evidence type="ECO:0000256" key="16">
    <source>
        <dbReference type="ARBA" id="ARBA00022723"/>
    </source>
</evidence>
<dbReference type="InterPro" id="IPR036618">
    <property type="entry name" value="PtsI_HPr-bd_sf"/>
</dbReference>
<dbReference type="Gene3D" id="1.10.274.10">
    <property type="entry name" value="PtsI, HPr-binding domain"/>
    <property type="match status" value="1"/>
</dbReference>
<evidence type="ECO:0000259" key="22">
    <source>
        <dbReference type="PROSITE" id="PS51350"/>
    </source>
</evidence>
<dbReference type="InterPro" id="IPR015813">
    <property type="entry name" value="Pyrv/PenolPyrv_kinase-like_dom"/>
</dbReference>
<feature type="compositionally biased region" description="Low complexity" evidence="20">
    <location>
        <begin position="260"/>
        <end position="300"/>
    </location>
</feature>
<dbReference type="InterPro" id="IPR012844">
    <property type="entry name" value="DhaM_N"/>
</dbReference>
<dbReference type="PANTHER" id="PTHR46244:SF6">
    <property type="entry name" value="PHOSPHOENOLPYRUVATE-PROTEIN PHOSPHOTRANSFERASE"/>
    <property type="match status" value="1"/>
</dbReference>